<dbReference type="InterPro" id="IPR036388">
    <property type="entry name" value="WH-like_DNA-bd_sf"/>
</dbReference>
<keyword evidence="4" id="KW-0804">Transcription</keyword>
<evidence type="ECO:0000313" key="9">
    <source>
        <dbReference type="EMBL" id="GAL82892.1"/>
    </source>
</evidence>
<evidence type="ECO:0000256" key="4">
    <source>
        <dbReference type="ARBA" id="ARBA00023163"/>
    </source>
</evidence>
<evidence type="ECO:0000259" key="6">
    <source>
        <dbReference type="Pfam" id="PF04539"/>
    </source>
</evidence>
<dbReference type="SUPFAM" id="SSF88659">
    <property type="entry name" value="Sigma3 and sigma4 domains of RNA polymerase sigma factors"/>
    <property type="match status" value="2"/>
</dbReference>
<dbReference type="Gene3D" id="1.10.601.10">
    <property type="entry name" value="RNA Polymerase Primary Sigma Factor"/>
    <property type="match status" value="1"/>
</dbReference>
<accession>A0A098L8R4</accession>
<dbReference type="PIRSF" id="PIRSF000770">
    <property type="entry name" value="RNA_pol_sigma-SigE/K"/>
    <property type="match status" value="1"/>
</dbReference>
<dbReference type="InterPro" id="IPR050239">
    <property type="entry name" value="Sigma-70_RNA_pol_init_factors"/>
</dbReference>
<dbReference type="GO" id="GO:0003677">
    <property type="term" value="F:DNA binding"/>
    <property type="evidence" value="ECO:0007669"/>
    <property type="project" value="UniProtKB-KW"/>
</dbReference>
<dbReference type="InterPro" id="IPR007624">
    <property type="entry name" value="RNA_pol_sigma70_r3"/>
</dbReference>
<dbReference type="Pfam" id="PF00140">
    <property type="entry name" value="Sigma70_r1_2"/>
    <property type="match status" value="1"/>
</dbReference>
<dbReference type="RefSeq" id="WP_045457057.1">
    <property type="nucleotide sequence ID" value="NZ_BBLT01000001.1"/>
</dbReference>
<dbReference type="InterPro" id="IPR009042">
    <property type="entry name" value="RNA_pol_sigma70_r1_2"/>
</dbReference>
<proteinExistence type="predicted"/>
<dbReference type="InterPro" id="IPR000943">
    <property type="entry name" value="RNA_pol_sigma70"/>
</dbReference>
<feature type="domain" description="RNA polymerase sigma-70 region 4" evidence="8">
    <location>
        <begin position="222"/>
        <end position="273"/>
    </location>
</feature>
<keyword evidence="10" id="KW-1185">Reference proteome</keyword>
<name>A0A098L8R4_9BACT</name>
<feature type="domain" description="RNA polymerase sigma-70 region 2" evidence="7">
    <location>
        <begin position="54"/>
        <end position="123"/>
    </location>
</feature>
<evidence type="ECO:0000313" key="10">
    <source>
        <dbReference type="Proteomes" id="UP000030185"/>
    </source>
</evidence>
<protein>
    <submittedName>
        <fullName evidence="9">RNA polymerase sigma factor RpoD</fullName>
    </submittedName>
</protein>
<dbReference type="InterPro" id="IPR014284">
    <property type="entry name" value="RNA_pol_sigma-70_dom"/>
</dbReference>
<feature type="domain" description="RNA polymerase sigma-70 region 3" evidence="6">
    <location>
        <begin position="134"/>
        <end position="207"/>
    </location>
</feature>
<dbReference type="InterPro" id="IPR007627">
    <property type="entry name" value="RNA_pol_sigma70_r2"/>
</dbReference>
<sequence length="285" mass="32743">MRQLKITQSLTNRDSSTVEKYFNEVSKAELLTPDEEAILAKKVREGDEAALERLVKANLRFVISVAKQYHYGDIPLNDLINEGNIGLIKAAQKFDETKGFKFISYAVWWIRQSILDALSKNGRFVRLPLHKIMERSKIKQFSSAFEQKFEREPTPEEVAEHVDCKPQEVVDLNPIGDKPTSLQAEFDDGEGCMLDILKHSNSSNPDQDLMFDSVRKDIDRILKKLSEREREVILRFFGLGREYSESLEDIAASMGLTKERVRQLKECALRKLRSGVKPELLTAYF</sequence>
<keyword evidence="2" id="KW-0731">Sigma factor</keyword>
<keyword evidence="3" id="KW-0238">DNA-binding</keyword>
<dbReference type="InterPro" id="IPR013324">
    <property type="entry name" value="RNA_pol_sigma_r3/r4-like"/>
</dbReference>
<dbReference type="OrthoDB" id="9809557at2"/>
<feature type="domain" description="RNA polymerase sigma-70 region 1.2" evidence="5">
    <location>
        <begin position="17"/>
        <end position="49"/>
    </location>
</feature>
<keyword evidence="1" id="KW-0805">Transcription regulation</keyword>
<comment type="caution">
    <text evidence="9">The sequence shown here is derived from an EMBL/GenBank/DDBJ whole genome shotgun (WGS) entry which is preliminary data.</text>
</comment>
<dbReference type="STRING" id="153721.MYP_118"/>
<evidence type="ECO:0000259" key="8">
    <source>
        <dbReference type="Pfam" id="PF04545"/>
    </source>
</evidence>
<organism evidence="9 10">
    <name type="scientific">Sporocytophaga myxococcoides</name>
    <dbReference type="NCBI Taxonomy" id="153721"/>
    <lineage>
        <taxon>Bacteria</taxon>
        <taxon>Pseudomonadati</taxon>
        <taxon>Bacteroidota</taxon>
        <taxon>Cytophagia</taxon>
        <taxon>Cytophagales</taxon>
        <taxon>Cytophagaceae</taxon>
        <taxon>Sporocytophaga</taxon>
    </lineage>
</organism>
<evidence type="ECO:0000259" key="7">
    <source>
        <dbReference type="Pfam" id="PF04542"/>
    </source>
</evidence>
<evidence type="ECO:0000259" key="5">
    <source>
        <dbReference type="Pfam" id="PF00140"/>
    </source>
</evidence>
<dbReference type="Pfam" id="PF04542">
    <property type="entry name" value="Sigma70_r2"/>
    <property type="match status" value="1"/>
</dbReference>
<dbReference type="eggNOG" id="COG0568">
    <property type="taxonomic scope" value="Bacteria"/>
</dbReference>
<dbReference type="AlphaFoldDB" id="A0A098L8R4"/>
<dbReference type="NCBIfam" id="TIGR02937">
    <property type="entry name" value="sigma70-ECF"/>
    <property type="match status" value="1"/>
</dbReference>
<dbReference type="InterPro" id="IPR007630">
    <property type="entry name" value="RNA_pol_sigma70_r4"/>
</dbReference>
<dbReference type="EMBL" id="BBLT01000001">
    <property type="protein sequence ID" value="GAL82892.1"/>
    <property type="molecule type" value="Genomic_DNA"/>
</dbReference>
<gene>
    <name evidence="9" type="ORF">MYP_118</name>
</gene>
<dbReference type="PRINTS" id="PR00046">
    <property type="entry name" value="SIGMA70FCT"/>
</dbReference>
<dbReference type="PANTHER" id="PTHR30603:SF47">
    <property type="entry name" value="RNA POLYMERASE SIGMA FACTOR SIGD, CHLOROPLASTIC"/>
    <property type="match status" value="1"/>
</dbReference>
<dbReference type="InterPro" id="IPR013325">
    <property type="entry name" value="RNA_pol_sigma_r2"/>
</dbReference>
<dbReference type="Gene3D" id="1.10.10.10">
    <property type="entry name" value="Winged helix-like DNA-binding domain superfamily/Winged helix DNA-binding domain"/>
    <property type="match status" value="2"/>
</dbReference>
<evidence type="ECO:0000256" key="2">
    <source>
        <dbReference type="ARBA" id="ARBA00023082"/>
    </source>
</evidence>
<evidence type="ECO:0000256" key="3">
    <source>
        <dbReference type="ARBA" id="ARBA00023125"/>
    </source>
</evidence>
<evidence type="ECO:0000256" key="1">
    <source>
        <dbReference type="ARBA" id="ARBA00023015"/>
    </source>
</evidence>
<dbReference type="GO" id="GO:0016987">
    <property type="term" value="F:sigma factor activity"/>
    <property type="evidence" value="ECO:0007669"/>
    <property type="project" value="UniProtKB-KW"/>
</dbReference>
<dbReference type="GO" id="GO:0006352">
    <property type="term" value="P:DNA-templated transcription initiation"/>
    <property type="evidence" value="ECO:0007669"/>
    <property type="project" value="InterPro"/>
</dbReference>
<reference evidence="9 10" key="1">
    <citation type="submission" date="2014-09" db="EMBL/GenBank/DDBJ databases">
        <title>Sporocytophaga myxococcoides PG-01 genome sequencing.</title>
        <authorList>
            <person name="Liu L."/>
            <person name="Gao P.J."/>
            <person name="Chen G.J."/>
            <person name="Wang L.S."/>
        </authorList>
    </citation>
    <scope>NUCLEOTIDE SEQUENCE [LARGE SCALE GENOMIC DNA]</scope>
    <source>
        <strain evidence="9 10">PG-01</strain>
    </source>
</reference>
<dbReference type="PANTHER" id="PTHR30603">
    <property type="entry name" value="RNA POLYMERASE SIGMA FACTOR RPO"/>
    <property type="match status" value="1"/>
</dbReference>
<dbReference type="Pfam" id="PF04545">
    <property type="entry name" value="Sigma70_r4"/>
    <property type="match status" value="1"/>
</dbReference>
<dbReference type="CDD" id="cd06171">
    <property type="entry name" value="Sigma70_r4"/>
    <property type="match status" value="1"/>
</dbReference>
<dbReference type="SUPFAM" id="SSF88946">
    <property type="entry name" value="Sigma2 domain of RNA polymerase sigma factors"/>
    <property type="match status" value="1"/>
</dbReference>
<dbReference type="Pfam" id="PF04539">
    <property type="entry name" value="Sigma70_r3"/>
    <property type="match status" value="1"/>
</dbReference>
<dbReference type="Proteomes" id="UP000030185">
    <property type="component" value="Unassembled WGS sequence"/>
</dbReference>